<dbReference type="PANTHER" id="PTHR43308:SF1">
    <property type="entry name" value="OUTER MEMBRANE PROTEIN ALPHA"/>
    <property type="match status" value="1"/>
</dbReference>
<dbReference type="Pfam" id="PF00395">
    <property type="entry name" value="SLH"/>
    <property type="match status" value="1"/>
</dbReference>
<feature type="domain" description="SLH" evidence="3">
    <location>
        <begin position="51"/>
        <end position="115"/>
    </location>
</feature>
<protein>
    <recommendedName>
        <fullName evidence="3">SLH domain-containing protein</fullName>
    </recommendedName>
</protein>
<dbReference type="PANTHER" id="PTHR43308">
    <property type="entry name" value="OUTER MEMBRANE PROTEIN ALPHA-RELATED"/>
    <property type="match status" value="1"/>
</dbReference>
<reference evidence="4 5" key="1">
    <citation type="submission" date="2016-11" db="EMBL/GenBank/DDBJ databases">
        <title>Draft Genome Sequences of Nine Cyanobacterial Strains from Diverse Habitats.</title>
        <authorList>
            <person name="Zhu T."/>
            <person name="Hou S."/>
            <person name="Lu X."/>
            <person name="Hess W.R."/>
        </authorList>
    </citation>
    <scope>NUCLEOTIDE SEQUENCE [LARGE SCALE GENOMIC DNA]</scope>
    <source>
        <strain evidence="4 5">5.2 s.c.1</strain>
    </source>
</reference>
<dbReference type="InterPro" id="IPR047684">
    <property type="entry name" value="Por_som-like"/>
</dbReference>
<keyword evidence="5" id="KW-1185">Reference proteome</keyword>
<evidence type="ECO:0000259" key="3">
    <source>
        <dbReference type="PROSITE" id="PS51272"/>
    </source>
</evidence>
<feature type="signal peptide" evidence="2">
    <location>
        <begin position="1"/>
        <end position="35"/>
    </location>
</feature>
<dbReference type="InterPro" id="IPR007049">
    <property type="entry name" value="Carb-sel_porin_OprB"/>
</dbReference>
<name>A0A1U7HVZ2_9CHRO</name>
<keyword evidence="2" id="KW-0732">Signal</keyword>
<sequence length="557" mass="59168">MQHKSKRLLIHSAVSGVMLAASTSAIALVSNSALAQEVSTFNSNALSQVTSVSQLSDVQPTDWAFQALQSLVERYGCIAGYPDGTYRGNRALTRYEFAAGLNACLDRVNELIATATANQVTREDLATLQRLQEEFAAEVATLRGRTDALEATVAELEANQFSTTTQLTGEVVVGAAGIISGQDADGNDLDESVILGQRTRLEFNTSFTGSDQLYTLISTGNFPGFSDVTGITEGELAFTQDEANNVGLESLLYSFPLGETTEVVLGFSGGAFYDYTDTLTVMDGDGGSGALSAFGTRNPIYNLGDGAGVGIRQQLGNTLELSLGYLATDASSPLDGSGLFNGPYAGIAQLVLKPSDRFNIGLTYINSYKASDTGAGSSRASFARFDEAFFENLNLEPVDVPTISNSYGLQLSWQISNNFVLGGWVGYTNTRLLSTLGGLLERGDSDIFNYAVTLAFPDLGREGNLLGIIVGMEPRLTGTGVALNPVAAANLIAANPDLVLPDLGEDEDMSLHIEAFYQLQLTDNFAITPGVIWITAPDFNDANQDIVIGAIRTTFSF</sequence>
<dbReference type="GO" id="GO:0008643">
    <property type="term" value="P:carbohydrate transport"/>
    <property type="evidence" value="ECO:0007669"/>
    <property type="project" value="InterPro"/>
</dbReference>
<dbReference type="InterPro" id="IPR051465">
    <property type="entry name" value="Cell_Envelope_Struct_Comp"/>
</dbReference>
<dbReference type="InterPro" id="IPR001119">
    <property type="entry name" value="SLH_dom"/>
</dbReference>
<dbReference type="NCBIfam" id="NF033921">
    <property type="entry name" value="por_somb"/>
    <property type="match status" value="1"/>
</dbReference>
<dbReference type="GO" id="GO:0016020">
    <property type="term" value="C:membrane"/>
    <property type="evidence" value="ECO:0007669"/>
    <property type="project" value="InterPro"/>
</dbReference>
<comment type="caution">
    <text evidence="4">The sequence shown here is derived from an EMBL/GenBank/DDBJ whole genome shotgun (WGS) entry which is preliminary data.</text>
</comment>
<dbReference type="EMBL" id="MRCC01000005">
    <property type="protein sequence ID" value="OKH27747.1"/>
    <property type="molecule type" value="Genomic_DNA"/>
</dbReference>
<organism evidence="4 5">
    <name type="scientific">Chroogloeocystis siderophila 5.2 s.c.1</name>
    <dbReference type="NCBI Taxonomy" id="247279"/>
    <lineage>
        <taxon>Bacteria</taxon>
        <taxon>Bacillati</taxon>
        <taxon>Cyanobacteriota</taxon>
        <taxon>Cyanophyceae</taxon>
        <taxon>Oscillatoriophycideae</taxon>
        <taxon>Chroococcales</taxon>
        <taxon>Chroococcaceae</taxon>
        <taxon>Chroogloeocystis</taxon>
    </lineage>
</organism>
<accession>A0A1U7HVZ2</accession>
<dbReference type="Gene3D" id="2.40.160.180">
    <property type="entry name" value="Carbohydrate-selective porin OprB"/>
    <property type="match status" value="1"/>
</dbReference>
<dbReference type="STRING" id="247279.NIES1031_07470"/>
<feature type="chain" id="PRO_5011831855" description="SLH domain-containing protein" evidence="2">
    <location>
        <begin position="36"/>
        <end position="557"/>
    </location>
</feature>
<evidence type="ECO:0000313" key="4">
    <source>
        <dbReference type="EMBL" id="OKH27747.1"/>
    </source>
</evidence>
<evidence type="ECO:0000256" key="2">
    <source>
        <dbReference type="RuleBase" id="RU363072"/>
    </source>
</evidence>
<evidence type="ECO:0000256" key="1">
    <source>
        <dbReference type="ARBA" id="ARBA00008769"/>
    </source>
</evidence>
<gene>
    <name evidence="4" type="ORF">NIES1031_07470</name>
</gene>
<dbReference type="PROSITE" id="PS51272">
    <property type="entry name" value="SLH"/>
    <property type="match status" value="1"/>
</dbReference>
<dbReference type="AlphaFoldDB" id="A0A1U7HVZ2"/>
<comment type="similarity">
    <text evidence="1 2">Belongs to the OprB family.</text>
</comment>
<proteinExistence type="inferred from homology"/>
<evidence type="ECO:0000313" key="5">
    <source>
        <dbReference type="Proteomes" id="UP000185984"/>
    </source>
</evidence>
<dbReference type="Proteomes" id="UP000185984">
    <property type="component" value="Unassembled WGS sequence"/>
</dbReference>
<dbReference type="InterPro" id="IPR038673">
    <property type="entry name" value="OprB_sf"/>
</dbReference>
<dbReference type="GO" id="GO:0015288">
    <property type="term" value="F:porin activity"/>
    <property type="evidence" value="ECO:0007669"/>
    <property type="project" value="InterPro"/>
</dbReference>
<dbReference type="OrthoDB" id="541604at2"/>
<dbReference type="Pfam" id="PF04966">
    <property type="entry name" value="OprB"/>
    <property type="match status" value="1"/>
</dbReference>